<sequence>MKTSTRLVAIVITALATGANTQLLLPFSRQAPRHGSAHQQRRSGSEDTSTDLKFFHMDTTYMVNVSVATTVTTTKGPGRIACALASGPTRVPPLVYELDNNYGYDTNKSFSVSYLDGTSAYGDSVRDVMELPGGVQVTNLTLGLASSTTTATGMLSLGFNSSTRSYYDPDDPTFVDRLLAGGQINSKAFSMWLDSEDATTGNLLLGAVDKSSFEAPLVRFDIEQSHKHSDGYTYTTNTFSAWVSSFNTSTANEGVLTPVQNKTALPFVTIDPSYTISELPQDLAEHIWSMAGATWDSSLDLATINCSQRDNLTGRVGIQFSSSYGPNLTVPLSDLVLPTDTWTTQKWDWDLHSATSICLFGVQNATKYNRQKQSWGEDPEYTIGAPLLKRSYLVFDLASKEMAMAPVNRRTPSVWSRRATIIRTITIVLPPMVLMGGRGSSGYDDDDEYGGLSRGGIIGLIVGMSIFGLVMLGVAIWGIVKCARDNKLLKPENAAYSEKAMVPTMAEAEKDAATSSVAAPVLAHLPSSRVVLMLQRPVRPQNYLRFPRLASSTSEDENSVGHQYLVVLMNSKVTWERKSIYNF</sequence>
<dbReference type="GO" id="GO:0006508">
    <property type="term" value="P:proteolysis"/>
    <property type="evidence" value="ECO:0007669"/>
    <property type="project" value="UniProtKB-KW"/>
</dbReference>
<dbReference type="SUPFAM" id="SSF50630">
    <property type="entry name" value="Acid proteases"/>
    <property type="match status" value="1"/>
</dbReference>
<comment type="similarity">
    <text evidence="1">Belongs to the peptidase A1 family.</text>
</comment>
<dbReference type="PROSITE" id="PS51767">
    <property type="entry name" value="PEPTIDASE_A1"/>
    <property type="match status" value="1"/>
</dbReference>
<evidence type="ECO:0000313" key="6">
    <source>
        <dbReference type="Proteomes" id="UP001480595"/>
    </source>
</evidence>
<dbReference type="PANTHER" id="PTHR47966:SF73">
    <property type="entry name" value="PEPTIDASE A1 DOMAIN-CONTAINING PROTEIN"/>
    <property type="match status" value="1"/>
</dbReference>
<keyword evidence="2" id="KW-1133">Transmembrane helix</keyword>
<reference evidence="5 6" key="1">
    <citation type="submission" date="2023-01" db="EMBL/GenBank/DDBJ databases">
        <title>Analysis of 21 Apiospora genomes using comparative genomics revels a genus with tremendous synthesis potential of carbohydrate active enzymes and secondary metabolites.</title>
        <authorList>
            <person name="Sorensen T."/>
        </authorList>
    </citation>
    <scope>NUCLEOTIDE SEQUENCE [LARGE SCALE GENOMIC DNA]</scope>
    <source>
        <strain evidence="5 6">CBS 135458</strain>
    </source>
</reference>
<gene>
    <name evidence="5" type="ORF">PG994_009266</name>
</gene>
<keyword evidence="2" id="KW-0472">Membrane</keyword>
<dbReference type="InterPro" id="IPR001461">
    <property type="entry name" value="Aspartic_peptidase_A1"/>
</dbReference>
<proteinExistence type="inferred from homology"/>
<keyword evidence="3" id="KW-0732">Signal</keyword>
<dbReference type="Gene3D" id="2.40.70.10">
    <property type="entry name" value="Acid Proteases"/>
    <property type="match status" value="2"/>
</dbReference>
<dbReference type="EMBL" id="JAQQWL010000009">
    <property type="protein sequence ID" value="KAK8058818.1"/>
    <property type="molecule type" value="Genomic_DNA"/>
</dbReference>
<dbReference type="Pfam" id="PF00026">
    <property type="entry name" value="Asp"/>
    <property type="match status" value="1"/>
</dbReference>
<feature type="signal peptide" evidence="3">
    <location>
        <begin position="1"/>
        <end position="21"/>
    </location>
</feature>
<dbReference type="InterPro" id="IPR021109">
    <property type="entry name" value="Peptidase_aspartic_dom_sf"/>
</dbReference>
<dbReference type="RefSeq" id="XP_066714264.1">
    <property type="nucleotide sequence ID" value="XM_066860675.1"/>
</dbReference>
<organism evidence="5 6">
    <name type="scientific">Apiospora phragmitis</name>
    <dbReference type="NCBI Taxonomy" id="2905665"/>
    <lineage>
        <taxon>Eukaryota</taxon>
        <taxon>Fungi</taxon>
        <taxon>Dikarya</taxon>
        <taxon>Ascomycota</taxon>
        <taxon>Pezizomycotina</taxon>
        <taxon>Sordariomycetes</taxon>
        <taxon>Xylariomycetidae</taxon>
        <taxon>Amphisphaeriales</taxon>
        <taxon>Apiosporaceae</taxon>
        <taxon>Apiospora</taxon>
    </lineage>
</organism>
<keyword evidence="6" id="KW-1185">Reference proteome</keyword>
<dbReference type="PANTHER" id="PTHR47966">
    <property type="entry name" value="BETA-SITE APP-CLEAVING ENZYME, ISOFORM A-RELATED"/>
    <property type="match status" value="1"/>
</dbReference>
<keyword evidence="5" id="KW-0645">Protease</keyword>
<feature type="transmembrane region" description="Helical" evidence="2">
    <location>
        <begin position="457"/>
        <end position="480"/>
    </location>
</feature>
<dbReference type="GO" id="GO:0008233">
    <property type="term" value="F:peptidase activity"/>
    <property type="evidence" value="ECO:0007669"/>
    <property type="project" value="UniProtKB-KW"/>
</dbReference>
<feature type="domain" description="Peptidase A1" evidence="4">
    <location>
        <begin position="61"/>
        <end position="405"/>
    </location>
</feature>
<dbReference type="Proteomes" id="UP001480595">
    <property type="component" value="Unassembled WGS sequence"/>
</dbReference>
<feature type="chain" id="PRO_5045279857" evidence="3">
    <location>
        <begin position="22"/>
        <end position="583"/>
    </location>
</feature>
<evidence type="ECO:0000259" key="4">
    <source>
        <dbReference type="PROSITE" id="PS51767"/>
    </source>
</evidence>
<keyword evidence="5" id="KW-0378">Hydrolase</keyword>
<evidence type="ECO:0000313" key="5">
    <source>
        <dbReference type="EMBL" id="KAK8058818.1"/>
    </source>
</evidence>
<evidence type="ECO:0000256" key="2">
    <source>
        <dbReference type="SAM" id="Phobius"/>
    </source>
</evidence>
<name>A0ABR1ULN6_9PEZI</name>
<evidence type="ECO:0000256" key="3">
    <source>
        <dbReference type="SAM" id="SignalP"/>
    </source>
</evidence>
<accession>A0ABR1ULN6</accession>
<keyword evidence="2" id="KW-0812">Transmembrane</keyword>
<comment type="caution">
    <text evidence="5">The sequence shown here is derived from an EMBL/GenBank/DDBJ whole genome shotgun (WGS) entry which is preliminary data.</text>
</comment>
<dbReference type="InterPro" id="IPR033121">
    <property type="entry name" value="PEPTIDASE_A1"/>
</dbReference>
<protein>
    <submittedName>
        <fullName evidence="5">Acid protease</fullName>
    </submittedName>
</protein>
<evidence type="ECO:0000256" key="1">
    <source>
        <dbReference type="ARBA" id="ARBA00007447"/>
    </source>
</evidence>
<dbReference type="GeneID" id="92093738"/>